<gene>
    <name evidence="2" type="ORF">OLW01_03150</name>
</gene>
<name>A0ABY7ANM5_9ALTE</name>
<reference evidence="2" key="1">
    <citation type="submission" date="2022-10" db="EMBL/GenBank/DDBJ databases">
        <title>Catenovulum adriacola sp. nov. isolated in the Harbour of Susak.</title>
        <authorList>
            <person name="Schoch T."/>
            <person name="Reich S.J."/>
            <person name="Stoeferle S."/>
            <person name="Flaiz M."/>
            <person name="Kazda M."/>
            <person name="Riedel C.U."/>
            <person name="Duerre P."/>
        </authorList>
    </citation>
    <scope>NUCLEOTIDE SEQUENCE</scope>
    <source>
        <strain evidence="2">TS8</strain>
    </source>
</reference>
<dbReference type="Proteomes" id="UP001163726">
    <property type="component" value="Chromosome"/>
</dbReference>
<dbReference type="RefSeq" id="WP_268075168.1">
    <property type="nucleotide sequence ID" value="NZ_CP109965.1"/>
</dbReference>
<dbReference type="EMBL" id="CP109965">
    <property type="protein sequence ID" value="WAJ70823.1"/>
    <property type="molecule type" value="Genomic_DNA"/>
</dbReference>
<evidence type="ECO:0000313" key="2">
    <source>
        <dbReference type="EMBL" id="WAJ70823.1"/>
    </source>
</evidence>
<feature type="chain" id="PRO_5045307523" evidence="1">
    <location>
        <begin position="22"/>
        <end position="71"/>
    </location>
</feature>
<keyword evidence="1" id="KW-0732">Signal</keyword>
<dbReference type="Pfam" id="PF07769">
    <property type="entry name" value="PsiF_repeat"/>
    <property type="match status" value="1"/>
</dbReference>
<protein>
    <submittedName>
        <fullName evidence="2">PsiF family protein</fullName>
    </submittedName>
</protein>
<dbReference type="InterPro" id="IPR011690">
    <property type="entry name" value="P_starv_induced_PsiF"/>
</dbReference>
<proteinExistence type="predicted"/>
<evidence type="ECO:0000313" key="3">
    <source>
        <dbReference type="Proteomes" id="UP001163726"/>
    </source>
</evidence>
<sequence length="71" mass="8021">MKLKLISSALIIVLCSANAFAGDKPKMSKEDRKAFMEVCKAEAKAEKVTKEERKQWMKKCIRAQFKAANAE</sequence>
<keyword evidence="3" id="KW-1185">Reference proteome</keyword>
<evidence type="ECO:0000256" key="1">
    <source>
        <dbReference type="SAM" id="SignalP"/>
    </source>
</evidence>
<organism evidence="2 3">
    <name type="scientific">Catenovulum adriaticum</name>
    <dbReference type="NCBI Taxonomy" id="2984846"/>
    <lineage>
        <taxon>Bacteria</taxon>
        <taxon>Pseudomonadati</taxon>
        <taxon>Pseudomonadota</taxon>
        <taxon>Gammaproteobacteria</taxon>
        <taxon>Alteromonadales</taxon>
        <taxon>Alteromonadaceae</taxon>
        <taxon>Catenovulum</taxon>
    </lineage>
</organism>
<accession>A0ABY7ANM5</accession>
<feature type="signal peptide" evidence="1">
    <location>
        <begin position="1"/>
        <end position="21"/>
    </location>
</feature>